<feature type="transmembrane region" description="Helical" evidence="6">
    <location>
        <begin position="173"/>
        <end position="189"/>
    </location>
</feature>
<dbReference type="Pfam" id="PF02588">
    <property type="entry name" value="YitT_membrane"/>
    <property type="match status" value="1"/>
</dbReference>
<comment type="caution">
    <text evidence="7">The sequence shown here is derived from an EMBL/GenBank/DDBJ whole genome shotgun (WGS) entry which is preliminary data.</text>
</comment>
<keyword evidence="2" id="KW-1003">Cell membrane</keyword>
<dbReference type="InterPro" id="IPR003740">
    <property type="entry name" value="YitT"/>
</dbReference>
<dbReference type="PANTHER" id="PTHR33545:SF5">
    <property type="entry name" value="UPF0750 MEMBRANE PROTEIN YITT"/>
    <property type="match status" value="1"/>
</dbReference>
<sequence length="215" mass="22513">MNHIMHQRRREWLLIALGCIVTAIGVSLLKEARIVTGGSAGLALSLSYLFHMKFPVLFILINLPFLLFAWVKMGRSFTLRTIGAIGLLSGLTALEGLLPEYGMPLMVEAVAGGALVGIGICILFKNGASFGGSTVLARYLQLKYGRDPGKTGFAFDLAVIATSLSAISLGGALISALSLAITGTVISLYKGRLDASRRQAPGQTASPSATTMAAG</sequence>
<gene>
    <name evidence="7" type="ORF">OMP40_07890</name>
</gene>
<dbReference type="InterPro" id="IPR051461">
    <property type="entry name" value="UPF0750_membrane"/>
</dbReference>
<dbReference type="GO" id="GO:0005886">
    <property type="term" value="C:plasma membrane"/>
    <property type="evidence" value="ECO:0007669"/>
    <property type="project" value="UniProtKB-SubCell"/>
</dbReference>
<dbReference type="RefSeq" id="WP_277530538.1">
    <property type="nucleotide sequence ID" value="NZ_JAPDIA010000003.1"/>
</dbReference>
<feature type="transmembrane region" description="Helical" evidence="6">
    <location>
        <begin position="12"/>
        <end position="29"/>
    </location>
</feature>
<keyword evidence="3 6" id="KW-0812">Transmembrane</keyword>
<evidence type="ECO:0000256" key="6">
    <source>
        <dbReference type="SAM" id="Phobius"/>
    </source>
</evidence>
<evidence type="ECO:0000256" key="2">
    <source>
        <dbReference type="ARBA" id="ARBA00022475"/>
    </source>
</evidence>
<accession>A0A9X4KR17</accession>
<feature type="transmembrane region" description="Helical" evidence="6">
    <location>
        <begin position="49"/>
        <end position="70"/>
    </location>
</feature>
<evidence type="ECO:0000256" key="4">
    <source>
        <dbReference type="ARBA" id="ARBA00022989"/>
    </source>
</evidence>
<name>A0A9X4KR17_9BACL</name>
<dbReference type="AlphaFoldDB" id="A0A9X4KR17"/>
<evidence type="ECO:0000256" key="1">
    <source>
        <dbReference type="ARBA" id="ARBA00004651"/>
    </source>
</evidence>
<reference evidence="7" key="1">
    <citation type="submission" date="2022-10" db="EMBL/GenBank/DDBJ databases">
        <title>Comparative genomic analysis of Cohnella hashimotonis sp. nov., isolated from the International Space Station.</title>
        <authorList>
            <person name="Simpson A."/>
            <person name="Venkateswaran K."/>
        </authorList>
    </citation>
    <scope>NUCLEOTIDE SEQUENCE</scope>
    <source>
        <strain evidence="7">DSM 28161</strain>
    </source>
</reference>
<proteinExistence type="predicted"/>
<keyword evidence="8" id="KW-1185">Reference proteome</keyword>
<dbReference type="Proteomes" id="UP001153404">
    <property type="component" value="Unassembled WGS sequence"/>
</dbReference>
<evidence type="ECO:0000313" key="8">
    <source>
        <dbReference type="Proteomes" id="UP001153404"/>
    </source>
</evidence>
<evidence type="ECO:0000256" key="3">
    <source>
        <dbReference type="ARBA" id="ARBA00022692"/>
    </source>
</evidence>
<dbReference type="EMBL" id="JAPDIA010000003">
    <property type="protein sequence ID" value="MDG0809310.1"/>
    <property type="molecule type" value="Genomic_DNA"/>
</dbReference>
<organism evidence="7 8">
    <name type="scientific">Cohnella rhizosphaerae</name>
    <dbReference type="NCBI Taxonomy" id="1457232"/>
    <lineage>
        <taxon>Bacteria</taxon>
        <taxon>Bacillati</taxon>
        <taxon>Bacillota</taxon>
        <taxon>Bacilli</taxon>
        <taxon>Bacillales</taxon>
        <taxon>Paenibacillaceae</taxon>
        <taxon>Cohnella</taxon>
    </lineage>
</organism>
<feature type="transmembrane region" description="Helical" evidence="6">
    <location>
        <begin position="77"/>
        <end position="97"/>
    </location>
</feature>
<protein>
    <submittedName>
        <fullName evidence="7">YitT family protein</fullName>
    </submittedName>
</protein>
<comment type="subcellular location">
    <subcellularLocation>
        <location evidence="1">Cell membrane</location>
        <topology evidence="1">Multi-pass membrane protein</topology>
    </subcellularLocation>
</comment>
<evidence type="ECO:0000313" key="7">
    <source>
        <dbReference type="EMBL" id="MDG0809310.1"/>
    </source>
</evidence>
<evidence type="ECO:0000256" key="5">
    <source>
        <dbReference type="ARBA" id="ARBA00023136"/>
    </source>
</evidence>
<dbReference type="PANTHER" id="PTHR33545">
    <property type="entry name" value="UPF0750 MEMBRANE PROTEIN YITT-RELATED"/>
    <property type="match status" value="1"/>
</dbReference>
<keyword evidence="4 6" id="KW-1133">Transmembrane helix</keyword>
<feature type="transmembrane region" description="Helical" evidence="6">
    <location>
        <begin position="109"/>
        <end position="128"/>
    </location>
</feature>
<keyword evidence="5 6" id="KW-0472">Membrane</keyword>